<reference evidence="2 3" key="1">
    <citation type="submission" date="2019-03" db="EMBL/GenBank/DDBJ databases">
        <title>Genomic Encyclopedia of Type Strains, Phase IV (KMG-IV): sequencing the most valuable type-strain genomes for metagenomic binning, comparative biology and taxonomic classification.</title>
        <authorList>
            <person name="Goeker M."/>
        </authorList>
    </citation>
    <scope>NUCLEOTIDE SEQUENCE [LARGE SCALE GENOMIC DNA]</scope>
    <source>
        <strain evidence="2 3">DSM 102969</strain>
    </source>
</reference>
<evidence type="ECO:0000256" key="1">
    <source>
        <dbReference type="SAM" id="SignalP"/>
    </source>
</evidence>
<evidence type="ECO:0000313" key="3">
    <source>
        <dbReference type="Proteomes" id="UP000294547"/>
    </source>
</evidence>
<accession>A0A4R6RGX7</accession>
<gene>
    <name evidence="2" type="ORF">EDD54_2406</name>
</gene>
<proteinExistence type="predicted"/>
<keyword evidence="1" id="KW-0732">Signal</keyword>
<sequence>MNCRTNAFVLGFLALLASPLPAAAETYKVVRDFSYLNPGGVWSYGSGDTGRSFTLVPSITDGCGTPGGRTDCFRVGNAIVYINTSGNAFADPGSGTVLVGDNVLMLHPADGVDAIVRFRAPRAGTYTFKGSYAIMDTSPTGIAPKIFVGATDVTKAAFGSKIDVALTGPGAVLAKKKPGGSKAFTFTRTLKAGQPVYFGVNALGNWLFDSTALKLEVRIGDP</sequence>
<dbReference type="Proteomes" id="UP000294547">
    <property type="component" value="Unassembled WGS sequence"/>
</dbReference>
<name>A0A4R6RGX7_9HYPH</name>
<comment type="caution">
    <text evidence="2">The sequence shown here is derived from an EMBL/GenBank/DDBJ whole genome shotgun (WGS) entry which is preliminary data.</text>
</comment>
<protein>
    <submittedName>
        <fullName evidence="2">Uncharacterized protein</fullName>
    </submittedName>
</protein>
<organism evidence="2 3">
    <name type="scientific">Oharaeibacter diazotrophicus</name>
    <dbReference type="NCBI Taxonomy" id="1920512"/>
    <lineage>
        <taxon>Bacteria</taxon>
        <taxon>Pseudomonadati</taxon>
        <taxon>Pseudomonadota</taxon>
        <taxon>Alphaproteobacteria</taxon>
        <taxon>Hyphomicrobiales</taxon>
        <taxon>Pleomorphomonadaceae</taxon>
        <taxon>Oharaeibacter</taxon>
    </lineage>
</organism>
<feature type="signal peptide" evidence="1">
    <location>
        <begin position="1"/>
        <end position="24"/>
    </location>
</feature>
<evidence type="ECO:0000313" key="2">
    <source>
        <dbReference type="EMBL" id="TDP85552.1"/>
    </source>
</evidence>
<keyword evidence="3" id="KW-1185">Reference proteome</keyword>
<dbReference type="AlphaFoldDB" id="A0A4R6RGX7"/>
<dbReference type="EMBL" id="SNXY01000007">
    <property type="protein sequence ID" value="TDP85552.1"/>
    <property type="molecule type" value="Genomic_DNA"/>
</dbReference>
<feature type="chain" id="PRO_5020751650" evidence="1">
    <location>
        <begin position="25"/>
        <end position="222"/>
    </location>
</feature>